<feature type="chain" id="PRO_5040943015" description="Neocarzinostatin family protein" evidence="1">
    <location>
        <begin position="26"/>
        <end position="219"/>
    </location>
</feature>
<keyword evidence="3" id="KW-1185">Reference proteome</keyword>
<dbReference type="AlphaFoldDB" id="A0A9X3RZZ1"/>
<accession>A0A9X3RZZ1</accession>
<protein>
    <recommendedName>
        <fullName evidence="4">Neocarzinostatin family protein</fullName>
    </recommendedName>
</protein>
<name>A0A9X3RZZ1_9ACTN</name>
<proteinExistence type="predicted"/>
<keyword evidence="1" id="KW-0732">Signal</keyword>
<organism evidence="2 3">
    <name type="scientific">Solirubrobacter ginsenosidimutans</name>
    <dbReference type="NCBI Taxonomy" id="490573"/>
    <lineage>
        <taxon>Bacteria</taxon>
        <taxon>Bacillati</taxon>
        <taxon>Actinomycetota</taxon>
        <taxon>Thermoleophilia</taxon>
        <taxon>Solirubrobacterales</taxon>
        <taxon>Solirubrobacteraceae</taxon>
        <taxon>Solirubrobacter</taxon>
    </lineage>
</organism>
<dbReference type="Proteomes" id="UP001149140">
    <property type="component" value="Unassembled WGS sequence"/>
</dbReference>
<evidence type="ECO:0000256" key="1">
    <source>
        <dbReference type="SAM" id="SignalP"/>
    </source>
</evidence>
<evidence type="ECO:0008006" key="4">
    <source>
        <dbReference type="Google" id="ProtNLM"/>
    </source>
</evidence>
<reference evidence="2" key="1">
    <citation type="submission" date="2022-10" db="EMBL/GenBank/DDBJ databases">
        <title>The WGS of Solirubrobacter ginsenosidimutans DSM 21036.</title>
        <authorList>
            <person name="Jiang Z."/>
        </authorList>
    </citation>
    <scope>NUCLEOTIDE SEQUENCE</scope>
    <source>
        <strain evidence="2">DSM 21036</strain>
    </source>
</reference>
<comment type="caution">
    <text evidence="2">The sequence shown here is derived from an EMBL/GenBank/DDBJ whole genome shotgun (WGS) entry which is preliminary data.</text>
</comment>
<dbReference type="EMBL" id="JAPDOD010000001">
    <property type="protein sequence ID" value="MDA0158761.1"/>
    <property type="molecule type" value="Genomic_DNA"/>
</dbReference>
<dbReference type="RefSeq" id="WP_270037357.1">
    <property type="nucleotide sequence ID" value="NZ_JAPDOD010000001.1"/>
</dbReference>
<sequence>MKYHRSVALLASLAALSVITPASQADPPAGAGAGKVAPFTSGGGVSAEEVLIAGFIPSYTGESVPACGRLGGGKVLAAQPGSTCTVKPGTKVLVPLPGASCSDAEPAPFFAETAAEQRECALANVRQDVVRVTVSVDGGPPQNVLSDRFLTITDQFGVVSQPGNPFGAEPGPTTVVVVGYLGVLRGLPPGRHTFVVSAFAFGGSFTGIWTVNVVPGADR</sequence>
<gene>
    <name evidence="2" type="ORF">OM076_00675</name>
</gene>
<evidence type="ECO:0000313" key="3">
    <source>
        <dbReference type="Proteomes" id="UP001149140"/>
    </source>
</evidence>
<evidence type="ECO:0000313" key="2">
    <source>
        <dbReference type="EMBL" id="MDA0158761.1"/>
    </source>
</evidence>
<feature type="signal peptide" evidence="1">
    <location>
        <begin position="1"/>
        <end position="25"/>
    </location>
</feature>